<evidence type="ECO:0000313" key="3">
    <source>
        <dbReference type="Proteomes" id="UP000005226"/>
    </source>
</evidence>
<reference evidence="2" key="2">
    <citation type="submission" date="2025-08" db="UniProtKB">
        <authorList>
            <consortium name="Ensembl"/>
        </authorList>
    </citation>
    <scope>IDENTIFICATION</scope>
</reference>
<feature type="compositionally biased region" description="Gly residues" evidence="1">
    <location>
        <begin position="204"/>
        <end position="213"/>
    </location>
</feature>
<reference evidence="2 3" key="1">
    <citation type="journal article" date="2011" name="Genome Biol. Evol.">
        <title>Integration of the genetic map and genome assembly of fugu facilitates insights into distinct features of genome evolution in teleosts and mammals.</title>
        <authorList>
            <person name="Kai W."/>
            <person name="Kikuchi K."/>
            <person name="Tohari S."/>
            <person name="Chew A.K."/>
            <person name="Tay A."/>
            <person name="Fujiwara A."/>
            <person name="Hosoya S."/>
            <person name="Suetake H."/>
            <person name="Naruse K."/>
            <person name="Brenner S."/>
            <person name="Suzuki Y."/>
            <person name="Venkatesh B."/>
        </authorList>
    </citation>
    <scope>NUCLEOTIDE SEQUENCE [LARGE SCALE GENOMIC DNA]</scope>
</reference>
<feature type="region of interest" description="Disordered" evidence="1">
    <location>
        <begin position="30"/>
        <end position="157"/>
    </location>
</feature>
<feature type="compositionally biased region" description="Polar residues" evidence="1">
    <location>
        <begin position="56"/>
        <end position="68"/>
    </location>
</feature>
<keyword evidence="3" id="KW-1185">Reference proteome</keyword>
<dbReference type="AlphaFoldDB" id="A0A674N8R5"/>
<dbReference type="Ensembl" id="ENSTRUT00000077238.1">
    <property type="protein sequence ID" value="ENSTRUP00000069615.1"/>
    <property type="gene ID" value="ENSTRUG00000028498.1"/>
</dbReference>
<feature type="compositionally biased region" description="Basic and acidic residues" evidence="1">
    <location>
        <begin position="34"/>
        <end position="48"/>
    </location>
</feature>
<protein>
    <submittedName>
        <fullName evidence="2">Uncharacterized protein</fullName>
    </submittedName>
</protein>
<proteinExistence type="predicted"/>
<evidence type="ECO:0000256" key="1">
    <source>
        <dbReference type="SAM" id="MobiDB-lite"/>
    </source>
</evidence>
<feature type="region of interest" description="Disordered" evidence="1">
    <location>
        <begin position="189"/>
        <end position="213"/>
    </location>
</feature>
<reference evidence="2" key="3">
    <citation type="submission" date="2025-09" db="UniProtKB">
        <authorList>
            <consortium name="Ensembl"/>
        </authorList>
    </citation>
    <scope>IDENTIFICATION</scope>
</reference>
<feature type="compositionally biased region" description="Low complexity" evidence="1">
    <location>
        <begin position="100"/>
        <end position="114"/>
    </location>
</feature>
<organism evidence="2 3">
    <name type="scientific">Takifugu rubripes</name>
    <name type="common">Japanese pufferfish</name>
    <name type="synonym">Fugu rubripes</name>
    <dbReference type="NCBI Taxonomy" id="31033"/>
    <lineage>
        <taxon>Eukaryota</taxon>
        <taxon>Metazoa</taxon>
        <taxon>Chordata</taxon>
        <taxon>Craniata</taxon>
        <taxon>Vertebrata</taxon>
        <taxon>Euteleostomi</taxon>
        <taxon>Actinopterygii</taxon>
        <taxon>Neopterygii</taxon>
        <taxon>Teleostei</taxon>
        <taxon>Neoteleostei</taxon>
        <taxon>Acanthomorphata</taxon>
        <taxon>Eupercaria</taxon>
        <taxon>Tetraodontiformes</taxon>
        <taxon>Tetradontoidea</taxon>
        <taxon>Tetraodontidae</taxon>
        <taxon>Takifugu</taxon>
    </lineage>
</organism>
<feature type="compositionally biased region" description="Basic and acidic residues" evidence="1">
    <location>
        <begin position="131"/>
        <end position="147"/>
    </location>
</feature>
<sequence length="213" mass="23289">MRFLGPLDPGQIEVWKLMFCVPHTHMYPHTHTHTHTDSRPRQEEDRVRQQPAPGPSRQQPTPGQSHQQPAPGPSRQQPAPGPSRQQPAPGPSHQQPAPGPSHQQPTPGPSSQQPARGPEQASQHGASEMSKNSEIEWSSRPRKEPPRKAANVIRMQPGATRMAVTHTQDIKSSFDVQCLCHLDGIEPRVETSEAPEKTARSCGSGKGIGETTN</sequence>
<feature type="compositionally biased region" description="Polar residues" evidence="1">
    <location>
        <begin position="120"/>
        <end position="130"/>
    </location>
</feature>
<dbReference type="Proteomes" id="UP000005226">
    <property type="component" value="Chromosome 13"/>
</dbReference>
<name>A0A674N8R5_TAKRU</name>
<accession>A0A674N8R5</accession>
<feature type="compositionally biased region" description="Basic and acidic residues" evidence="1">
    <location>
        <begin position="189"/>
        <end position="199"/>
    </location>
</feature>
<evidence type="ECO:0000313" key="2">
    <source>
        <dbReference type="Ensembl" id="ENSTRUP00000069615.1"/>
    </source>
</evidence>
<dbReference type="InParanoid" id="A0A674N8R5"/>